<keyword evidence="1" id="KW-0479">Metal-binding</keyword>
<protein>
    <submittedName>
        <fullName evidence="7">Protein VACUOLELESS GAMETOPHYTES-like</fullName>
    </submittedName>
</protein>
<dbReference type="InterPro" id="IPR002219">
    <property type="entry name" value="PKC_DAG/PE"/>
</dbReference>
<reference evidence="6" key="1">
    <citation type="journal article" date="2025" name="Foods">
        <title>Unveiling the Microbial Signatures of Arabica Coffee Cherries: Insights into Ripeness Specific Diversity, Functional Traits, and Implications for Quality and Safety.</title>
        <authorList>
            <consortium name="RefSeq"/>
            <person name="Tenea G.N."/>
            <person name="Cifuentes V."/>
            <person name="Reyes P."/>
            <person name="Cevallos-Vallejos M."/>
        </authorList>
    </citation>
    <scope>NUCLEOTIDE SEQUENCE [LARGE SCALE GENOMIC DNA]</scope>
</reference>
<dbReference type="PROSITE" id="PS00479">
    <property type="entry name" value="ZF_DAG_PE_1"/>
    <property type="match status" value="1"/>
</dbReference>
<dbReference type="InterPro" id="IPR019786">
    <property type="entry name" value="Zinc_finger_PHD-type_CS"/>
</dbReference>
<evidence type="ECO:0000313" key="6">
    <source>
        <dbReference type="Proteomes" id="UP001652660"/>
    </source>
</evidence>
<dbReference type="AlphaFoldDB" id="A0A6P6WDX8"/>
<evidence type="ECO:0000256" key="4">
    <source>
        <dbReference type="ARBA" id="ARBA00022833"/>
    </source>
</evidence>
<keyword evidence="2" id="KW-0677">Repeat</keyword>
<dbReference type="Pfam" id="PF03107">
    <property type="entry name" value="C1_2"/>
    <property type="match status" value="2"/>
</dbReference>
<gene>
    <name evidence="7" type="primary">LOC113732178</name>
</gene>
<dbReference type="GeneID" id="113732178"/>
<evidence type="ECO:0000256" key="1">
    <source>
        <dbReference type="ARBA" id="ARBA00022723"/>
    </source>
</evidence>
<evidence type="ECO:0000313" key="7">
    <source>
        <dbReference type="RefSeq" id="XP_027113628.1"/>
    </source>
</evidence>
<dbReference type="InterPro" id="IPR046349">
    <property type="entry name" value="C1-like_sf"/>
</dbReference>
<dbReference type="PANTHER" id="PTHR46288:SF29">
    <property type="entry name" value="DC1 DOMAIN-CONTAINING PROTEIN"/>
    <property type="match status" value="1"/>
</dbReference>
<dbReference type="OrthoDB" id="1683652at2759"/>
<dbReference type="RefSeq" id="XP_027113628.1">
    <property type="nucleotide sequence ID" value="XM_027257827.2"/>
</dbReference>
<proteinExistence type="predicted"/>
<organism evidence="6 7">
    <name type="scientific">Coffea arabica</name>
    <name type="common">Arabian coffee</name>
    <dbReference type="NCBI Taxonomy" id="13443"/>
    <lineage>
        <taxon>Eukaryota</taxon>
        <taxon>Viridiplantae</taxon>
        <taxon>Streptophyta</taxon>
        <taxon>Embryophyta</taxon>
        <taxon>Tracheophyta</taxon>
        <taxon>Spermatophyta</taxon>
        <taxon>Magnoliopsida</taxon>
        <taxon>eudicotyledons</taxon>
        <taxon>Gunneridae</taxon>
        <taxon>Pentapetalae</taxon>
        <taxon>asterids</taxon>
        <taxon>lamiids</taxon>
        <taxon>Gentianales</taxon>
        <taxon>Rubiaceae</taxon>
        <taxon>Ixoroideae</taxon>
        <taxon>Gardenieae complex</taxon>
        <taxon>Bertiereae - Coffeeae clade</taxon>
        <taxon>Coffeeae</taxon>
        <taxon>Coffea</taxon>
    </lineage>
</organism>
<accession>A0A6P6WDX8</accession>
<dbReference type="PROSITE" id="PS01359">
    <property type="entry name" value="ZF_PHD_1"/>
    <property type="match status" value="1"/>
</dbReference>
<sequence>MKVENCQHFSHKHILIPLKLDEGEKIYCKACELLIIEPFLGCLSCTYYLHDHCLNTPRSLQHPSHPDHPLTLLPIPTYPTGAFSCNACGSHGTGFSYSCAHYEFDLHMNCALFLSATTKIVEHPHALKLTFNHPQIFPCNICGAAIDKQFWSYYCSDCDFGIHLGCTKHGQQHFCGASSSRSNNQSAMTQPSGAVDAVDRHREVMNETTENQLALLTLQNQIHLHYSQAVADRARWECPRY</sequence>
<dbReference type="PANTHER" id="PTHR46288">
    <property type="entry name" value="PHORBOL-ESTER/DAG-TYPE DOMAIN-CONTAINING PROTEIN"/>
    <property type="match status" value="1"/>
</dbReference>
<evidence type="ECO:0000259" key="5">
    <source>
        <dbReference type="PROSITE" id="PS00479"/>
    </source>
</evidence>
<keyword evidence="6" id="KW-1185">Reference proteome</keyword>
<evidence type="ECO:0000256" key="3">
    <source>
        <dbReference type="ARBA" id="ARBA00022771"/>
    </source>
</evidence>
<dbReference type="GO" id="GO:0008270">
    <property type="term" value="F:zinc ion binding"/>
    <property type="evidence" value="ECO:0007669"/>
    <property type="project" value="UniProtKB-KW"/>
</dbReference>
<reference evidence="7" key="2">
    <citation type="submission" date="2025-08" db="UniProtKB">
        <authorList>
            <consortium name="RefSeq"/>
        </authorList>
    </citation>
    <scope>IDENTIFICATION</scope>
    <source>
        <tissue evidence="7">Leaves</tissue>
    </source>
</reference>
<dbReference type="SUPFAM" id="SSF57889">
    <property type="entry name" value="Cysteine-rich domain"/>
    <property type="match status" value="2"/>
</dbReference>
<evidence type="ECO:0000256" key="2">
    <source>
        <dbReference type="ARBA" id="ARBA00022737"/>
    </source>
</evidence>
<feature type="domain" description="Phorbol-ester/DAG-type" evidence="5">
    <location>
        <begin position="125"/>
        <end position="175"/>
    </location>
</feature>
<keyword evidence="4" id="KW-0862">Zinc</keyword>
<keyword evidence="3" id="KW-0863">Zinc-finger</keyword>
<dbReference type="Proteomes" id="UP001652660">
    <property type="component" value="Chromosome 2e"/>
</dbReference>
<dbReference type="InterPro" id="IPR004146">
    <property type="entry name" value="DC1"/>
</dbReference>
<name>A0A6P6WDX8_COFAR</name>